<comment type="caution">
    <text evidence="1">The sequence shown here is derived from an EMBL/GenBank/DDBJ whole genome shotgun (WGS) entry which is preliminary data.</text>
</comment>
<dbReference type="Proteomes" id="UP000324800">
    <property type="component" value="Unassembled WGS sequence"/>
</dbReference>
<gene>
    <name evidence="1" type="ORF">EZS28_032988</name>
</gene>
<evidence type="ECO:0000313" key="2">
    <source>
        <dbReference type="Proteomes" id="UP000324800"/>
    </source>
</evidence>
<dbReference type="PANTHER" id="PTHR46060:SF3">
    <property type="entry name" value="PROTEIN GVQW3"/>
    <property type="match status" value="1"/>
</dbReference>
<dbReference type="Gene3D" id="3.30.420.10">
    <property type="entry name" value="Ribonuclease H-like superfamily/Ribonuclease H"/>
    <property type="match status" value="1"/>
</dbReference>
<reference evidence="1 2" key="1">
    <citation type="submission" date="2019-03" db="EMBL/GenBank/DDBJ databases">
        <title>Single cell metagenomics reveals metabolic interactions within the superorganism composed of flagellate Streblomastix strix and complex community of Bacteroidetes bacteria on its surface.</title>
        <authorList>
            <person name="Treitli S.C."/>
            <person name="Kolisko M."/>
            <person name="Husnik F."/>
            <person name="Keeling P."/>
            <person name="Hampl V."/>
        </authorList>
    </citation>
    <scope>NUCLEOTIDE SEQUENCE [LARGE SCALE GENOMIC DNA]</scope>
    <source>
        <strain evidence="1">ST1C</strain>
    </source>
</reference>
<accession>A0A5J4UP20</accession>
<sequence length="343" mass="40031">MQSLVVIVIWRGDYGYKQRGRISRLCYLLSLQQTAEMQVNGLFLQNDRDVCQIRLAIPTGGSKITGSGPQVTEIIFTVPQISVKILSLVFGHDKNTTHRIISDETDFIQVALRWVSHKLKESHKKKHVDYAKSMISEQALAEKFLFRRIATGDETWICMDNYYHQQQIHQGESRPVRYRKVIDSPKVMYAIFFSGESLVFLHQLPVEQHMNSEIFINQVLQPLQTNLFLHQPLLKGDYGIHYDNAPIHNSYLTKQFLENSIFRRFAHLPYSPDISPCDFYLFGTLKTQLKGKHFTDPQKLTEETVKIWNEIPPIRHLNAMKSWTTRLEYVIDHEGKYYNKSNN</sequence>
<dbReference type="AlphaFoldDB" id="A0A5J4UP20"/>
<protein>
    <submittedName>
        <fullName evidence="1">Putative Mariner Mos1 transposase</fullName>
    </submittedName>
</protein>
<organism evidence="1 2">
    <name type="scientific">Streblomastix strix</name>
    <dbReference type="NCBI Taxonomy" id="222440"/>
    <lineage>
        <taxon>Eukaryota</taxon>
        <taxon>Metamonada</taxon>
        <taxon>Preaxostyla</taxon>
        <taxon>Oxymonadida</taxon>
        <taxon>Streblomastigidae</taxon>
        <taxon>Streblomastix</taxon>
    </lineage>
</organism>
<proteinExistence type="predicted"/>
<dbReference type="OrthoDB" id="616263at2759"/>
<dbReference type="GO" id="GO:0003676">
    <property type="term" value="F:nucleic acid binding"/>
    <property type="evidence" value="ECO:0007669"/>
    <property type="project" value="InterPro"/>
</dbReference>
<dbReference type="EMBL" id="SNRW01014413">
    <property type="protein sequence ID" value="KAA6371485.1"/>
    <property type="molecule type" value="Genomic_DNA"/>
</dbReference>
<evidence type="ECO:0000313" key="1">
    <source>
        <dbReference type="EMBL" id="KAA6371485.1"/>
    </source>
</evidence>
<name>A0A5J4UP20_9EUKA</name>
<dbReference type="PANTHER" id="PTHR46060">
    <property type="entry name" value="MARINER MOS1 TRANSPOSASE-LIKE PROTEIN"/>
    <property type="match status" value="1"/>
</dbReference>
<dbReference type="InterPro" id="IPR036397">
    <property type="entry name" value="RNaseH_sf"/>
</dbReference>
<dbReference type="InterPro" id="IPR052709">
    <property type="entry name" value="Transposase-MT_Hybrid"/>
</dbReference>